<dbReference type="Proteomes" id="UP000003880">
    <property type="component" value="Unassembled WGS sequence"/>
</dbReference>
<proteinExistence type="predicted"/>
<evidence type="ECO:0000313" key="1">
    <source>
        <dbReference type="EMBL" id="EFE07237.1"/>
    </source>
</evidence>
<gene>
    <name evidence="1" type="ORF">CIT292_09120</name>
</gene>
<organism evidence="1 2">
    <name type="scientific">Citrobacter youngae ATCC 29220</name>
    <dbReference type="NCBI Taxonomy" id="500640"/>
    <lineage>
        <taxon>Bacteria</taxon>
        <taxon>Pseudomonadati</taxon>
        <taxon>Pseudomonadota</taxon>
        <taxon>Gammaproteobacteria</taxon>
        <taxon>Enterobacterales</taxon>
        <taxon>Enterobacteriaceae</taxon>
        <taxon>Citrobacter</taxon>
        <taxon>Citrobacter freundii complex</taxon>
    </lineage>
</organism>
<sequence length="47" mass="5168">MPFVSFCEGNHRNKLLHQLVCAGNVVKKVSRCPFLIPAVICSASYSC</sequence>
<name>D4BFV0_9ENTR</name>
<protein>
    <submittedName>
        <fullName evidence="1">Uncharacterized protein</fullName>
    </submittedName>
</protein>
<dbReference type="AlphaFoldDB" id="D4BFV0"/>
<accession>D4BFV0</accession>
<comment type="caution">
    <text evidence="1">The sequence shown here is derived from an EMBL/GenBank/DDBJ whole genome shotgun (WGS) entry which is preliminary data.</text>
</comment>
<evidence type="ECO:0000313" key="2">
    <source>
        <dbReference type="Proteomes" id="UP000003880"/>
    </source>
</evidence>
<reference evidence="1 2" key="1">
    <citation type="submission" date="2010-02" db="EMBL/GenBank/DDBJ databases">
        <authorList>
            <person name="Weinstock G."/>
            <person name="Sodergren E."/>
            <person name="Clifton S."/>
            <person name="Fulton L."/>
            <person name="Fulton B."/>
            <person name="Courtney L."/>
            <person name="Fronick C."/>
            <person name="Harrison M."/>
            <person name="Strong C."/>
            <person name="Farmer C."/>
            <person name="Delahaunty K."/>
            <person name="Markovic C."/>
            <person name="Hall O."/>
            <person name="Minx P."/>
            <person name="Tomlinson C."/>
            <person name="Mitreva M."/>
            <person name="Nelson J."/>
            <person name="Hou S."/>
            <person name="Wollam A."/>
            <person name="Pepin K.H."/>
            <person name="Johnson M."/>
            <person name="Bhonagiri V."/>
            <person name="Zhang X."/>
            <person name="Suruliraj S."/>
            <person name="Warren W."/>
            <person name="Chinwalla A."/>
            <person name="Mardis E.R."/>
            <person name="Wilson R.K."/>
        </authorList>
    </citation>
    <scope>NUCLEOTIDE SEQUENCE [LARGE SCALE GENOMIC DNA]</scope>
    <source>
        <strain evidence="1 2">ATCC 29220</strain>
    </source>
</reference>
<dbReference type="EMBL" id="ABWL02000016">
    <property type="protein sequence ID" value="EFE07237.1"/>
    <property type="molecule type" value="Genomic_DNA"/>
</dbReference>
<dbReference type="HOGENOM" id="CLU_3166244_0_0_6"/>